<evidence type="ECO:0000313" key="2">
    <source>
        <dbReference type="Proteomes" id="UP000002011"/>
    </source>
</evidence>
<gene>
    <name evidence="1" type="ordered locus">Dfer_4623</name>
</gene>
<dbReference type="Proteomes" id="UP000002011">
    <property type="component" value="Chromosome"/>
</dbReference>
<sequence length="143" mass="15942">MGRNAVFLGFLAVLTMAQVGCSRKNASTNDDNFPTYEQIRGNKQYWHDQVLPHTAQSDYLPRTSNNSAIIRSRYFGAFDFPGDSVVYIVNGRQAKNKKSAETEVKKHASKIDRVSISEVGPDGKRLVEISFSEDDKGDDIVVP</sequence>
<keyword evidence="2" id="KW-1185">Reference proteome</keyword>
<protein>
    <submittedName>
        <fullName evidence="1">Uncharacterized protein</fullName>
    </submittedName>
</protein>
<accession>C6W3X6</accession>
<proteinExistence type="predicted"/>
<organism evidence="1 2">
    <name type="scientific">Dyadobacter fermentans (strain ATCC 700827 / DSM 18053 / CIP 107007 / KCTC 52180 / NS114)</name>
    <dbReference type="NCBI Taxonomy" id="471854"/>
    <lineage>
        <taxon>Bacteria</taxon>
        <taxon>Pseudomonadati</taxon>
        <taxon>Bacteroidota</taxon>
        <taxon>Cytophagia</taxon>
        <taxon>Cytophagales</taxon>
        <taxon>Spirosomataceae</taxon>
        <taxon>Dyadobacter</taxon>
    </lineage>
</organism>
<name>C6W3X6_DYAFD</name>
<evidence type="ECO:0000313" key="1">
    <source>
        <dbReference type="EMBL" id="ACT95824.1"/>
    </source>
</evidence>
<reference evidence="1 2" key="1">
    <citation type="journal article" date="2009" name="Stand. Genomic Sci.">
        <title>Complete genome sequence of Dyadobacter fermentans type strain (NS114).</title>
        <authorList>
            <person name="Lang E."/>
            <person name="Lapidus A."/>
            <person name="Chertkov O."/>
            <person name="Brettin T."/>
            <person name="Detter J.C."/>
            <person name="Han C."/>
            <person name="Copeland A."/>
            <person name="Glavina Del Rio T."/>
            <person name="Nolan M."/>
            <person name="Chen F."/>
            <person name="Lucas S."/>
            <person name="Tice H."/>
            <person name="Cheng J.F."/>
            <person name="Land M."/>
            <person name="Hauser L."/>
            <person name="Chang Y.J."/>
            <person name="Jeffries C.D."/>
            <person name="Kopitz M."/>
            <person name="Bruce D."/>
            <person name="Goodwin L."/>
            <person name="Pitluck S."/>
            <person name="Ovchinnikova G."/>
            <person name="Pati A."/>
            <person name="Ivanova N."/>
            <person name="Mavrommatis K."/>
            <person name="Chen A."/>
            <person name="Palaniappan K."/>
            <person name="Chain P."/>
            <person name="Bristow J."/>
            <person name="Eisen J.A."/>
            <person name="Markowitz V."/>
            <person name="Hugenholtz P."/>
            <person name="Goker M."/>
            <person name="Rohde M."/>
            <person name="Kyrpides N.C."/>
            <person name="Klenk H.P."/>
        </authorList>
    </citation>
    <scope>NUCLEOTIDE SEQUENCE [LARGE SCALE GENOMIC DNA]</scope>
    <source>
        <strain evidence="2">ATCC 700827 / DSM 18053 / CIP 107007 / KCTC 52180 / NS114</strain>
    </source>
</reference>
<dbReference type="HOGENOM" id="CLU_1803077_0_0_10"/>
<dbReference type="KEGG" id="dfe:Dfer_4623"/>
<dbReference type="AlphaFoldDB" id="C6W3X6"/>
<dbReference type="EMBL" id="CP001619">
    <property type="protein sequence ID" value="ACT95824.1"/>
    <property type="molecule type" value="Genomic_DNA"/>
</dbReference>